<keyword evidence="3" id="KW-1185">Reference proteome</keyword>
<feature type="region of interest" description="Disordered" evidence="1">
    <location>
        <begin position="26"/>
        <end position="46"/>
    </location>
</feature>
<sequence>MPTHKHDCHSGTRALYCQYKAVEPTVQGRRTDSTRPPNRQYKAAEPASYHRTILSVAVGRHANPNAGLPQLACVLHLISDSRYIKADTAVTSAARQALQYFKKSINVL</sequence>
<gene>
    <name evidence="2" type="ORF">HPS55_11475</name>
</gene>
<reference evidence="2 3" key="1">
    <citation type="submission" date="2020-05" db="EMBL/GenBank/DDBJ databases">
        <title>Distinct polysaccharide utilization as determinants for interspecies competition between intestinal Prevotella spp.</title>
        <authorList>
            <person name="Galvez E.J.C."/>
            <person name="Iljazovic A."/>
            <person name="Strowig T."/>
        </authorList>
    </citation>
    <scope>NUCLEOTIDE SEQUENCE [LARGE SCALE GENOMIC DNA]</scope>
    <source>
        <strain evidence="2 3">PROD</strain>
    </source>
</reference>
<evidence type="ECO:0000313" key="2">
    <source>
        <dbReference type="EMBL" id="NPE14930.1"/>
    </source>
</evidence>
<dbReference type="EMBL" id="JABKKE010000021">
    <property type="protein sequence ID" value="NPE14930.1"/>
    <property type="molecule type" value="Genomic_DNA"/>
</dbReference>
<dbReference type="RefSeq" id="WP_172323537.1">
    <property type="nucleotide sequence ID" value="NZ_CASGKG010000003.1"/>
</dbReference>
<comment type="caution">
    <text evidence="2">The sequence shown here is derived from an EMBL/GenBank/DDBJ whole genome shotgun (WGS) entry which is preliminary data.</text>
</comment>
<evidence type="ECO:0000313" key="3">
    <source>
        <dbReference type="Proteomes" id="UP001193734"/>
    </source>
</evidence>
<evidence type="ECO:0000256" key="1">
    <source>
        <dbReference type="SAM" id="MobiDB-lite"/>
    </source>
</evidence>
<name>A0ABX2AZ28_9BACT</name>
<proteinExistence type="predicted"/>
<accession>A0ABX2AZ28</accession>
<dbReference type="Proteomes" id="UP001193734">
    <property type="component" value="Unassembled WGS sequence"/>
</dbReference>
<organism evidence="2 3">
    <name type="scientific">Xylanibacter rodentium</name>
    <dbReference type="NCBI Taxonomy" id="2736289"/>
    <lineage>
        <taxon>Bacteria</taxon>
        <taxon>Pseudomonadati</taxon>
        <taxon>Bacteroidota</taxon>
        <taxon>Bacteroidia</taxon>
        <taxon>Bacteroidales</taxon>
        <taxon>Prevotellaceae</taxon>
        <taxon>Xylanibacter</taxon>
    </lineage>
</organism>
<protein>
    <submittedName>
        <fullName evidence="2">Uncharacterized protein</fullName>
    </submittedName>
</protein>